<evidence type="ECO:0000313" key="2">
    <source>
        <dbReference type="Proteomes" id="UP000887569"/>
    </source>
</evidence>
<protein>
    <submittedName>
        <fullName evidence="3">Uncharacterized protein</fullName>
    </submittedName>
</protein>
<sequence>SDISHLLSSEVDEAIRIFLSFESLTSSETSPLSTQNLILEHLSLLGMNSMNNFKESDPAEVPPRSQMRGTRMTVLEHRKQEKKLKMRQLADIHECFQVLVILPSTSSSLQYSV</sequence>
<dbReference type="WBParaSite" id="PgB04_g092_t01">
    <property type="protein sequence ID" value="PgB04_g092_t01"/>
    <property type="gene ID" value="PgB04_g092"/>
</dbReference>
<keyword evidence="2" id="KW-1185">Reference proteome</keyword>
<dbReference type="AlphaFoldDB" id="A0A914ZIY6"/>
<dbReference type="Proteomes" id="UP000887569">
    <property type="component" value="Unplaced"/>
</dbReference>
<feature type="region of interest" description="Disordered" evidence="1">
    <location>
        <begin position="53"/>
        <end position="73"/>
    </location>
</feature>
<accession>A0A914ZIY6</accession>
<evidence type="ECO:0000256" key="1">
    <source>
        <dbReference type="SAM" id="MobiDB-lite"/>
    </source>
</evidence>
<evidence type="ECO:0000313" key="3">
    <source>
        <dbReference type="WBParaSite" id="PgB04_g092_t01"/>
    </source>
</evidence>
<organism evidence="2 3">
    <name type="scientific">Parascaris univalens</name>
    <name type="common">Nematode worm</name>
    <dbReference type="NCBI Taxonomy" id="6257"/>
    <lineage>
        <taxon>Eukaryota</taxon>
        <taxon>Metazoa</taxon>
        <taxon>Ecdysozoa</taxon>
        <taxon>Nematoda</taxon>
        <taxon>Chromadorea</taxon>
        <taxon>Rhabditida</taxon>
        <taxon>Spirurina</taxon>
        <taxon>Ascaridomorpha</taxon>
        <taxon>Ascaridoidea</taxon>
        <taxon>Ascarididae</taxon>
        <taxon>Parascaris</taxon>
    </lineage>
</organism>
<reference evidence="3" key="1">
    <citation type="submission" date="2022-11" db="UniProtKB">
        <authorList>
            <consortium name="WormBaseParasite"/>
        </authorList>
    </citation>
    <scope>IDENTIFICATION</scope>
</reference>
<proteinExistence type="predicted"/>
<name>A0A914ZIY6_PARUN</name>